<dbReference type="Gene3D" id="4.10.860.130">
    <property type="match status" value="1"/>
</dbReference>
<dbReference type="Gene3D" id="1.10.287.10">
    <property type="entry name" value="S15/NS1, RNA-binding"/>
    <property type="match status" value="1"/>
</dbReference>
<dbReference type="SUPFAM" id="SSF47060">
    <property type="entry name" value="S15/NS1 RNA-binding domain"/>
    <property type="match status" value="1"/>
</dbReference>
<dbReference type="GO" id="GO:0070181">
    <property type="term" value="F:small ribosomal subunit rRNA binding"/>
    <property type="evidence" value="ECO:0007669"/>
    <property type="project" value="TreeGrafter"/>
</dbReference>
<dbReference type="CDD" id="cd00353">
    <property type="entry name" value="Ribosomal_S15p_S13e"/>
    <property type="match status" value="1"/>
</dbReference>
<comment type="subunit">
    <text evidence="4">Part of the 30S ribosomal subunit.</text>
</comment>
<gene>
    <name evidence="8" type="primary">rps</name>
    <name evidence="4" type="synonym">rps15</name>
    <name evidence="8" type="ORF">NUZ5A_50340</name>
</gene>
<dbReference type="Pfam" id="PF08069">
    <property type="entry name" value="Ribosomal_S13_N"/>
    <property type="match status" value="1"/>
</dbReference>
<keyword evidence="2 4" id="KW-0689">Ribosomal protein</keyword>
<comment type="caution">
    <text evidence="8">The sequence shown here is derived from an EMBL/GenBank/DDBJ whole genome shotgun (WGS) entry which is preliminary data.</text>
</comment>
<feature type="compositionally biased region" description="Polar residues" evidence="6">
    <location>
        <begin position="21"/>
        <end position="31"/>
    </location>
</feature>
<accession>A0A812F1U3</accession>
<dbReference type="SMART" id="SM01387">
    <property type="entry name" value="Ribosomal_S15"/>
    <property type="match status" value="1"/>
</dbReference>
<feature type="compositionally biased region" description="Basic residues" evidence="6">
    <location>
        <begin position="11"/>
        <end position="20"/>
    </location>
</feature>
<feature type="region of interest" description="Disordered" evidence="6">
    <location>
        <begin position="1"/>
        <end position="31"/>
    </location>
</feature>
<dbReference type="GO" id="GO:0022627">
    <property type="term" value="C:cytosolic small ribosomal subunit"/>
    <property type="evidence" value="ECO:0007669"/>
    <property type="project" value="TreeGrafter"/>
</dbReference>
<dbReference type="GO" id="GO:0003735">
    <property type="term" value="F:structural constituent of ribosome"/>
    <property type="evidence" value="ECO:0007669"/>
    <property type="project" value="InterPro"/>
</dbReference>
<dbReference type="AlphaFoldDB" id="A0A812F1U3"/>
<organism evidence="8 9">
    <name type="scientific">Candidatus Nitrosotenuis uzonensis</name>
    <dbReference type="NCBI Taxonomy" id="1407055"/>
    <lineage>
        <taxon>Archaea</taxon>
        <taxon>Nitrososphaerota</taxon>
        <taxon>Candidatus Nitrosotenuis</taxon>
    </lineage>
</organism>
<dbReference type="HAMAP" id="MF_01343_A">
    <property type="entry name" value="Ribosomal_uS15_A"/>
    <property type="match status" value="1"/>
</dbReference>
<evidence type="ECO:0000313" key="8">
    <source>
        <dbReference type="EMBL" id="CAE6494909.1"/>
    </source>
</evidence>
<dbReference type="NCBIfam" id="NF006331">
    <property type="entry name" value="PRK08561.1"/>
    <property type="match status" value="1"/>
</dbReference>
<dbReference type="EMBL" id="CAJNAQ010000005">
    <property type="protein sequence ID" value="CAE6494909.1"/>
    <property type="molecule type" value="Genomic_DNA"/>
</dbReference>
<evidence type="ECO:0000256" key="1">
    <source>
        <dbReference type="ARBA" id="ARBA00008434"/>
    </source>
</evidence>
<dbReference type="GO" id="GO:0006412">
    <property type="term" value="P:translation"/>
    <property type="evidence" value="ECO:0007669"/>
    <property type="project" value="UniProtKB-UniRule"/>
</dbReference>
<dbReference type="PROSITE" id="PS00362">
    <property type="entry name" value="RIBOSOMAL_S15"/>
    <property type="match status" value="1"/>
</dbReference>
<comment type="similarity">
    <text evidence="1 4 5">Belongs to the universal ribosomal protein uS15 family.</text>
</comment>
<dbReference type="InterPro" id="IPR000589">
    <property type="entry name" value="Ribosomal_uS15"/>
</dbReference>
<proteinExistence type="inferred from homology"/>
<dbReference type="Pfam" id="PF00312">
    <property type="entry name" value="Ribosomal_S15"/>
    <property type="match status" value="1"/>
</dbReference>
<dbReference type="PANTHER" id="PTHR11885:SF6">
    <property type="entry name" value="SMALL RIBOSOMAL SUBUNIT PROTEIN US15"/>
    <property type="match status" value="1"/>
</dbReference>
<name>A0A812F1U3_9ARCH</name>
<keyword evidence="3 4" id="KW-0687">Ribonucleoprotein</keyword>
<evidence type="ECO:0000256" key="5">
    <source>
        <dbReference type="RuleBase" id="RU003919"/>
    </source>
</evidence>
<dbReference type="InterPro" id="IPR012606">
    <property type="entry name" value="Ribosomal_uS15_N"/>
</dbReference>
<feature type="domain" description="Small ribosomal subunit protein uS15 N-terminal" evidence="7">
    <location>
        <begin position="10"/>
        <end position="68"/>
    </location>
</feature>
<dbReference type="InterPro" id="IPR009068">
    <property type="entry name" value="uS15_NS1_RNA-bd_sf"/>
</dbReference>
<evidence type="ECO:0000256" key="6">
    <source>
        <dbReference type="SAM" id="MobiDB-lite"/>
    </source>
</evidence>
<dbReference type="FunFam" id="1.10.287.10:FF:000003">
    <property type="entry name" value="40S ribosomal protein S13"/>
    <property type="match status" value="1"/>
</dbReference>
<evidence type="ECO:0000256" key="4">
    <source>
        <dbReference type="HAMAP-Rule" id="MF_01343"/>
    </source>
</evidence>
<dbReference type="PANTHER" id="PTHR11885">
    <property type="entry name" value="RIBOSOMAL PROTEIN S15P/S13E"/>
    <property type="match status" value="1"/>
</dbReference>
<evidence type="ECO:0000259" key="7">
    <source>
        <dbReference type="SMART" id="SM01386"/>
    </source>
</evidence>
<sequence length="157" mass="18064">MFEPESTSHMGRVHTHRHGQSHSTRPISYRTPSWISDPKEIEEMVVKYGKDGVPMSQIGIKLRDQHAVPLVKPIVKKSVKKILEDNGIKPELPEDLNNIVKKAVNLQRHLKSNNSDKRNVRSLELVEAKVHRISTYYKKIGVLPQNWKYKSVVAQLE</sequence>
<dbReference type="Proteomes" id="UP000655759">
    <property type="component" value="Unassembled WGS sequence"/>
</dbReference>
<evidence type="ECO:0000256" key="3">
    <source>
        <dbReference type="ARBA" id="ARBA00023274"/>
    </source>
</evidence>
<protein>
    <recommendedName>
        <fullName evidence="4">Small ribosomal subunit protein uS15</fullName>
    </recommendedName>
</protein>
<evidence type="ECO:0000313" key="9">
    <source>
        <dbReference type="Proteomes" id="UP000655759"/>
    </source>
</evidence>
<dbReference type="InterPro" id="IPR023029">
    <property type="entry name" value="Ribosomal_uS15_arc_euk"/>
</dbReference>
<evidence type="ECO:0000256" key="2">
    <source>
        <dbReference type="ARBA" id="ARBA00022980"/>
    </source>
</evidence>
<reference evidence="8" key="1">
    <citation type="submission" date="2021-02" db="EMBL/GenBank/DDBJ databases">
        <authorList>
            <person name="Han P."/>
        </authorList>
    </citation>
    <scope>NUCLEOTIDE SEQUENCE</scope>
    <source>
        <strain evidence="8">Candidatus Nitrosotenuis uzonensis 5A</strain>
    </source>
</reference>
<dbReference type="SMART" id="SM01386">
    <property type="entry name" value="Ribosomal_S13_N"/>
    <property type="match status" value="1"/>
</dbReference>